<dbReference type="Gene3D" id="3.30.420.100">
    <property type="match status" value="1"/>
</dbReference>
<dbReference type="HAMAP" id="MF_01337_B">
    <property type="entry name" value="Ribosomal_uL18_B"/>
    <property type="match status" value="1"/>
</dbReference>
<name>A0A2H0UQN3_9BACT</name>
<dbReference type="GO" id="GO:1990904">
    <property type="term" value="C:ribonucleoprotein complex"/>
    <property type="evidence" value="ECO:0007669"/>
    <property type="project" value="UniProtKB-KW"/>
</dbReference>
<evidence type="ECO:0000256" key="6">
    <source>
        <dbReference type="ARBA" id="ARBA00035197"/>
    </source>
</evidence>
<keyword evidence="3 7" id="KW-0694">RNA-binding</keyword>
<dbReference type="EMBL" id="PFBB01000010">
    <property type="protein sequence ID" value="PIR88700.1"/>
    <property type="molecule type" value="Genomic_DNA"/>
</dbReference>
<dbReference type="GO" id="GO:0005840">
    <property type="term" value="C:ribosome"/>
    <property type="evidence" value="ECO:0007669"/>
    <property type="project" value="UniProtKB-KW"/>
</dbReference>
<evidence type="ECO:0000313" key="8">
    <source>
        <dbReference type="EMBL" id="PIR88700.1"/>
    </source>
</evidence>
<accession>A0A2H0UQN3</accession>
<protein>
    <recommendedName>
        <fullName evidence="6 7">Large ribosomal subunit protein uL18</fullName>
    </recommendedName>
</protein>
<dbReference type="InterPro" id="IPR057268">
    <property type="entry name" value="Ribosomal_L18"/>
</dbReference>
<dbReference type="GO" id="GO:0008097">
    <property type="term" value="F:5S rRNA binding"/>
    <property type="evidence" value="ECO:0007669"/>
    <property type="project" value="TreeGrafter"/>
</dbReference>
<evidence type="ECO:0000256" key="3">
    <source>
        <dbReference type="ARBA" id="ARBA00022884"/>
    </source>
</evidence>
<keyword evidence="4 7" id="KW-0689">Ribosomal protein</keyword>
<dbReference type="AlphaFoldDB" id="A0A2H0UQN3"/>
<evidence type="ECO:0000256" key="7">
    <source>
        <dbReference type="HAMAP-Rule" id="MF_01337"/>
    </source>
</evidence>
<dbReference type="Pfam" id="PF00861">
    <property type="entry name" value="Ribosomal_L18p"/>
    <property type="match status" value="1"/>
</dbReference>
<dbReference type="Proteomes" id="UP000229615">
    <property type="component" value="Unassembled WGS sequence"/>
</dbReference>
<comment type="subunit">
    <text evidence="7">Part of the 50S ribosomal subunit; part of the 5S rRNA/L5/L18/L25 subcomplex. Contacts the 5S and 23S rRNAs.</text>
</comment>
<evidence type="ECO:0000313" key="9">
    <source>
        <dbReference type="Proteomes" id="UP000229615"/>
    </source>
</evidence>
<dbReference type="PANTHER" id="PTHR12899">
    <property type="entry name" value="39S RIBOSOMAL PROTEIN L18, MITOCHONDRIAL"/>
    <property type="match status" value="1"/>
</dbReference>
<dbReference type="PANTHER" id="PTHR12899:SF3">
    <property type="entry name" value="LARGE RIBOSOMAL SUBUNIT PROTEIN UL18M"/>
    <property type="match status" value="1"/>
</dbReference>
<organism evidence="8 9">
    <name type="scientific">Candidatus Harrisonbacteria bacterium CG10_big_fil_rev_8_21_14_0_10_44_23</name>
    <dbReference type="NCBI Taxonomy" id="1974585"/>
    <lineage>
        <taxon>Bacteria</taxon>
        <taxon>Candidatus Harrisoniibacteriota</taxon>
    </lineage>
</organism>
<keyword evidence="5 7" id="KW-0687">Ribonucleoprotein</keyword>
<dbReference type="FunFam" id="3.30.420.100:FF:000001">
    <property type="entry name" value="50S ribosomal protein L18"/>
    <property type="match status" value="1"/>
</dbReference>
<dbReference type="InterPro" id="IPR004389">
    <property type="entry name" value="Ribosomal_uL18_bac-type"/>
</dbReference>
<dbReference type="GO" id="GO:0003735">
    <property type="term" value="F:structural constituent of ribosome"/>
    <property type="evidence" value="ECO:0007669"/>
    <property type="project" value="InterPro"/>
</dbReference>
<evidence type="ECO:0000256" key="4">
    <source>
        <dbReference type="ARBA" id="ARBA00022980"/>
    </source>
</evidence>
<dbReference type="CDD" id="cd00432">
    <property type="entry name" value="Ribosomal_L18_L5e"/>
    <property type="match status" value="1"/>
</dbReference>
<evidence type="ECO:0000256" key="2">
    <source>
        <dbReference type="ARBA" id="ARBA00022730"/>
    </source>
</evidence>
<dbReference type="NCBIfam" id="TIGR00060">
    <property type="entry name" value="L18_bact"/>
    <property type="match status" value="1"/>
</dbReference>
<keyword evidence="2 7" id="KW-0699">rRNA-binding</keyword>
<evidence type="ECO:0000256" key="5">
    <source>
        <dbReference type="ARBA" id="ARBA00023274"/>
    </source>
</evidence>
<dbReference type="GO" id="GO:0006412">
    <property type="term" value="P:translation"/>
    <property type="evidence" value="ECO:0007669"/>
    <property type="project" value="UniProtKB-UniRule"/>
</dbReference>
<comment type="caution">
    <text evidence="8">The sequence shown here is derived from an EMBL/GenBank/DDBJ whole genome shotgun (WGS) entry which is preliminary data.</text>
</comment>
<dbReference type="SUPFAM" id="SSF53137">
    <property type="entry name" value="Translational machinery components"/>
    <property type="match status" value="1"/>
</dbReference>
<gene>
    <name evidence="7" type="primary">rplR</name>
    <name evidence="8" type="ORF">COU09_00775</name>
</gene>
<dbReference type="InterPro" id="IPR005484">
    <property type="entry name" value="Ribosomal_uL18_bac/plant/anim"/>
</dbReference>
<reference evidence="9" key="1">
    <citation type="submission" date="2017-09" db="EMBL/GenBank/DDBJ databases">
        <title>Depth-based differentiation of microbial function through sediment-hosted aquifers and enrichment of novel symbionts in the deep terrestrial subsurface.</title>
        <authorList>
            <person name="Probst A.J."/>
            <person name="Ladd B."/>
            <person name="Jarett J.K."/>
            <person name="Geller-Mcgrath D.E."/>
            <person name="Sieber C.M.K."/>
            <person name="Emerson J.B."/>
            <person name="Anantharaman K."/>
            <person name="Thomas B.C."/>
            <person name="Malmstrom R."/>
            <person name="Stieglmeier M."/>
            <person name="Klingl A."/>
            <person name="Woyke T."/>
            <person name="Ryan C.M."/>
            <person name="Banfield J.F."/>
        </authorList>
    </citation>
    <scope>NUCLEOTIDE SEQUENCE [LARGE SCALE GENOMIC DNA]</scope>
</reference>
<comment type="function">
    <text evidence="7">This is one of the proteins that bind and probably mediate the attachment of the 5S RNA into the large ribosomal subunit, where it forms part of the central protuberance.</text>
</comment>
<sequence>MKRAKQQNQKVVRRANRTRAKLFGTAKRPRVSAFRSNKALYVQVIDDEKGVTIAAGSTKNLSTGKDVERAKALGKVLAEKVKEKKVTSAIFDRGRYKYHGKIKALADGLREGGLKI</sequence>
<comment type="similarity">
    <text evidence="1 7">Belongs to the universal ribosomal protein uL18 family.</text>
</comment>
<evidence type="ECO:0000256" key="1">
    <source>
        <dbReference type="ARBA" id="ARBA00007116"/>
    </source>
</evidence>
<dbReference type="GO" id="GO:0005737">
    <property type="term" value="C:cytoplasm"/>
    <property type="evidence" value="ECO:0007669"/>
    <property type="project" value="UniProtKB-ARBA"/>
</dbReference>
<proteinExistence type="inferred from homology"/>